<reference evidence="6 7" key="1">
    <citation type="submission" date="2019-08" db="EMBL/GenBank/DDBJ databases">
        <title>Bacillus genomes from the desert of Cuatro Cienegas, Coahuila.</title>
        <authorList>
            <person name="Olmedo-Alvarez G."/>
        </authorList>
    </citation>
    <scope>NUCLEOTIDE SEQUENCE [LARGE SCALE GENOMIC DNA]</scope>
    <source>
        <strain evidence="6 7">CH87b_3T</strain>
    </source>
</reference>
<evidence type="ECO:0000259" key="5">
    <source>
        <dbReference type="Pfam" id="PF08245"/>
    </source>
</evidence>
<evidence type="ECO:0000256" key="2">
    <source>
        <dbReference type="ARBA" id="ARBA00022741"/>
    </source>
</evidence>
<dbReference type="Proteomes" id="UP000324269">
    <property type="component" value="Unassembled WGS sequence"/>
</dbReference>
<keyword evidence="1 6" id="KW-0436">Ligase</keyword>
<dbReference type="PANTHER" id="PTHR43024:SF1">
    <property type="entry name" value="UDP-N-ACETYLMURAMOYL-TRIPEPTIDE--D-ALANYL-D-ALANINE LIGASE"/>
    <property type="match status" value="1"/>
</dbReference>
<evidence type="ECO:0000313" key="7">
    <source>
        <dbReference type="Proteomes" id="UP000324269"/>
    </source>
</evidence>
<dbReference type="InterPro" id="IPR036615">
    <property type="entry name" value="Mur_ligase_C_dom_sf"/>
</dbReference>
<dbReference type="SUPFAM" id="SSF53623">
    <property type="entry name" value="MurD-like peptide ligases, catalytic domain"/>
    <property type="match status" value="1"/>
</dbReference>
<comment type="caution">
    <text evidence="6">The sequence shown here is derived from an EMBL/GenBank/DDBJ whole genome shotgun (WGS) entry which is preliminary data.</text>
</comment>
<evidence type="ECO:0000256" key="3">
    <source>
        <dbReference type="ARBA" id="ARBA00022840"/>
    </source>
</evidence>
<dbReference type="Gene3D" id="3.40.1190.10">
    <property type="entry name" value="Mur-like, catalytic domain"/>
    <property type="match status" value="1"/>
</dbReference>
<feature type="domain" description="Mur ligase central" evidence="5">
    <location>
        <begin position="119"/>
        <end position="305"/>
    </location>
</feature>
<gene>
    <name evidence="6" type="ORF">FZC85_19715</name>
</gene>
<dbReference type="InterPro" id="IPR036565">
    <property type="entry name" value="Mur-like_cat_sf"/>
</dbReference>
<dbReference type="OrthoDB" id="9801978at2"/>
<proteinExistence type="predicted"/>
<accession>A0A5D4U1H9</accession>
<dbReference type="Pfam" id="PF02875">
    <property type="entry name" value="Mur_ligase_C"/>
    <property type="match status" value="1"/>
</dbReference>
<keyword evidence="3" id="KW-0067">ATP-binding</keyword>
<name>A0A5D4U1H9_9BACI</name>
<dbReference type="Pfam" id="PF08245">
    <property type="entry name" value="Mur_ligase_M"/>
    <property type="match status" value="1"/>
</dbReference>
<feature type="domain" description="Mur ligase C-terminal" evidence="4">
    <location>
        <begin position="330"/>
        <end position="451"/>
    </location>
</feature>
<dbReference type="EMBL" id="VTEZ01000008">
    <property type="protein sequence ID" value="TYS81108.1"/>
    <property type="molecule type" value="Genomic_DNA"/>
</dbReference>
<evidence type="ECO:0000256" key="1">
    <source>
        <dbReference type="ARBA" id="ARBA00022598"/>
    </source>
</evidence>
<evidence type="ECO:0000313" key="6">
    <source>
        <dbReference type="EMBL" id="TYS81108.1"/>
    </source>
</evidence>
<dbReference type="GO" id="GO:0016881">
    <property type="term" value="F:acid-amino acid ligase activity"/>
    <property type="evidence" value="ECO:0007669"/>
    <property type="project" value="InterPro"/>
</dbReference>
<dbReference type="AlphaFoldDB" id="A0A5D4U1H9"/>
<keyword evidence="2" id="KW-0547">Nucleotide-binding</keyword>
<sequence length="470" mass="53245">MSRRNEMITLKLMDIRRLLNGRLVSGSENMDIHDAIIFHQHKLKKSHTLVFMDKRKAISEKKWKRMLRNAPCAVITDHDQDAVNGDEGLTIIQVGNVREAFMKFVTDYRKICSLPIVAITGTCGKTTTREMLTHIMEENHSVTSTEWNDNAPHRSFEYLMKINESTDFGIFETGLGGPGDLRYHCKVYQPDIGVITNIGSYHLDRCKTFEGYLAAKAEMLEGLQNKGTLLLNADDPNISKISLEEYKGTVHYFSIHKHSDFRGTSISISEEGTRFILQANGKEYPAFIPEIGEHHVYNGLAALRAAMELGEDIETGIRRLSSFKNIERHFELCKGRNGSIIIDDTWNVNPTSLREAIKTLSIIGKGKKRVALLGNIERLGAESKDVHKQIGKYVVEFGIDVLITYGKKAQYIAEQAAMESQDIIVHPFTSIKGMDKTILNHLDEDTYVLVKCRAGSRPLMRLRKRLMESE</sequence>
<protein>
    <submittedName>
        <fullName evidence="6">UDP-N-acetylmuramoyl-tripeptide--D-alanyl-D-alanine ligase</fullName>
    </submittedName>
</protein>
<dbReference type="InterPro" id="IPR013221">
    <property type="entry name" value="Mur_ligase_cen"/>
</dbReference>
<dbReference type="SUPFAM" id="SSF53244">
    <property type="entry name" value="MurD-like peptide ligases, peptide-binding domain"/>
    <property type="match status" value="1"/>
</dbReference>
<evidence type="ECO:0000259" key="4">
    <source>
        <dbReference type="Pfam" id="PF02875"/>
    </source>
</evidence>
<dbReference type="InterPro" id="IPR004101">
    <property type="entry name" value="Mur_ligase_C"/>
</dbReference>
<dbReference type="GO" id="GO:0005524">
    <property type="term" value="F:ATP binding"/>
    <property type="evidence" value="ECO:0007669"/>
    <property type="project" value="UniProtKB-KW"/>
</dbReference>
<dbReference type="Gene3D" id="3.90.190.20">
    <property type="entry name" value="Mur ligase, C-terminal domain"/>
    <property type="match status" value="1"/>
</dbReference>
<dbReference type="PANTHER" id="PTHR43024">
    <property type="entry name" value="UDP-N-ACETYLMURAMOYL-TRIPEPTIDE--D-ALANYL-D-ALANINE LIGASE"/>
    <property type="match status" value="1"/>
</dbReference>
<organism evidence="6 7">
    <name type="scientific">Rossellomorea aquimaris</name>
    <dbReference type="NCBI Taxonomy" id="189382"/>
    <lineage>
        <taxon>Bacteria</taxon>
        <taxon>Bacillati</taxon>
        <taxon>Bacillota</taxon>
        <taxon>Bacilli</taxon>
        <taxon>Bacillales</taxon>
        <taxon>Bacillaceae</taxon>
        <taxon>Rossellomorea</taxon>
    </lineage>
</organism>
<dbReference type="InterPro" id="IPR051046">
    <property type="entry name" value="MurCDEF_CellWall_CoF430Synth"/>
</dbReference>